<dbReference type="Proteomes" id="UP000325606">
    <property type="component" value="Chromosome"/>
</dbReference>
<dbReference type="Gene3D" id="3.40.50.1820">
    <property type="entry name" value="alpha/beta hydrolase"/>
    <property type="match status" value="1"/>
</dbReference>
<gene>
    <name evidence="1" type="ORF">F5I99_12390</name>
</gene>
<proteinExistence type="predicted"/>
<dbReference type="PROSITE" id="PS51257">
    <property type="entry name" value="PROKAR_LIPOPROTEIN"/>
    <property type="match status" value="1"/>
</dbReference>
<dbReference type="InterPro" id="IPR029058">
    <property type="entry name" value="AB_hydrolase_fold"/>
</dbReference>
<dbReference type="SUPFAM" id="SSF53474">
    <property type="entry name" value="alpha/beta-Hydrolases"/>
    <property type="match status" value="1"/>
</dbReference>
<keyword evidence="2" id="KW-1185">Reference proteome</keyword>
<dbReference type="KEGG" id="nik:F5I99_12390"/>
<name>A0A5J6LFL9_9GAMM</name>
<evidence type="ECO:0000313" key="1">
    <source>
        <dbReference type="EMBL" id="QEW07238.1"/>
    </source>
</evidence>
<organism evidence="1 2">
    <name type="scientific">Nitrincola iocasae</name>
    <dbReference type="NCBI Taxonomy" id="2614693"/>
    <lineage>
        <taxon>Bacteria</taxon>
        <taxon>Pseudomonadati</taxon>
        <taxon>Pseudomonadota</taxon>
        <taxon>Gammaproteobacteria</taxon>
        <taxon>Oceanospirillales</taxon>
        <taxon>Oceanospirillaceae</taxon>
        <taxon>Nitrincola</taxon>
    </lineage>
</organism>
<accession>A0A5J6LFL9</accession>
<dbReference type="GO" id="GO:0016787">
    <property type="term" value="F:hydrolase activity"/>
    <property type="evidence" value="ECO:0007669"/>
    <property type="project" value="UniProtKB-KW"/>
</dbReference>
<reference evidence="1 2" key="1">
    <citation type="submission" date="2019-09" db="EMBL/GenBank/DDBJ databases">
        <title>Nitrincola iocasae sp. nov., a bacterium isolated from the sediment collected at a cold seep field in South China Sea.</title>
        <authorList>
            <person name="Zhang H."/>
            <person name="Wang H."/>
            <person name="Li C."/>
        </authorList>
    </citation>
    <scope>NUCLEOTIDE SEQUENCE [LARGE SCALE GENOMIC DNA]</scope>
    <source>
        <strain evidence="1 2">KXZD1103</strain>
    </source>
</reference>
<dbReference type="EMBL" id="CP044222">
    <property type="protein sequence ID" value="QEW07238.1"/>
    <property type="molecule type" value="Genomic_DNA"/>
</dbReference>
<dbReference type="AlphaFoldDB" id="A0A5J6LFL9"/>
<keyword evidence="1" id="KW-0378">Hydrolase</keyword>
<protein>
    <submittedName>
        <fullName evidence="1">Alpha/beta hydrolase</fullName>
    </submittedName>
</protein>
<sequence>MICRLVVTIFLSLVLVACSGIPSVQERQTHADELASAHGWQALRLPAGDFDLMAYLSKVSADEALLTLYLEGDGFAWVSKSQPSSDPTPRDPLALRLALAQESGNAVYLARPCQYINAEKEGCNSRYWTEARFATEVIEATNIAIDTLKQHFNASELVLVGYSGGGAIAALVAARRTDVVHLVTVAGNLDHRAWTALHRVAPLRASLNPADVAASLADLPQTHYVGGLDRVIPLELAQRWPVGFRGANNKNLRLLDSADHSCCWIPLPTSLY</sequence>
<evidence type="ECO:0000313" key="2">
    <source>
        <dbReference type="Proteomes" id="UP000325606"/>
    </source>
</evidence>
<dbReference type="RefSeq" id="WP_151056448.1">
    <property type="nucleotide sequence ID" value="NZ_CP044222.1"/>
</dbReference>